<gene>
    <name evidence="2" type="ORF">POLS_LOCUS5899</name>
</gene>
<feature type="region of interest" description="Disordered" evidence="1">
    <location>
        <begin position="158"/>
        <end position="208"/>
    </location>
</feature>
<dbReference type="EMBL" id="CAJVOS010000030">
    <property type="protein sequence ID" value="CAG8144513.1"/>
    <property type="molecule type" value="Genomic_DNA"/>
</dbReference>
<dbReference type="AlphaFoldDB" id="A0A9W4HW74"/>
<keyword evidence="3" id="KW-1185">Reference proteome</keyword>
<evidence type="ECO:0000256" key="1">
    <source>
        <dbReference type="SAM" id="MobiDB-lite"/>
    </source>
</evidence>
<organism evidence="2 3">
    <name type="scientific">Penicillium olsonii</name>
    <dbReference type="NCBI Taxonomy" id="99116"/>
    <lineage>
        <taxon>Eukaryota</taxon>
        <taxon>Fungi</taxon>
        <taxon>Dikarya</taxon>
        <taxon>Ascomycota</taxon>
        <taxon>Pezizomycotina</taxon>
        <taxon>Eurotiomycetes</taxon>
        <taxon>Eurotiomycetidae</taxon>
        <taxon>Eurotiales</taxon>
        <taxon>Aspergillaceae</taxon>
        <taxon>Penicillium</taxon>
    </lineage>
</organism>
<accession>A0A9W4HW74</accession>
<comment type="caution">
    <text evidence="2">The sequence shown here is derived from an EMBL/GenBank/DDBJ whole genome shotgun (WGS) entry which is preliminary data.</text>
</comment>
<protein>
    <submittedName>
        <fullName evidence="2">Uncharacterized protein</fullName>
    </submittedName>
</protein>
<proteinExistence type="predicted"/>
<evidence type="ECO:0000313" key="3">
    <source>
        <dbReference type="Proteomes" id="UP001153618"/>
    </source>
</evidence>
<dbReference type="Proteomes" id="UP001153618">
    <property type="component" value="Unassembled WGS sequence"/>
</dbReference>
<reference evidence="2" key="1">
    <citation type="submission" date="2021-07" db="EMBL/GenBank/DDBJ databases">
        <authorList>
            <person name="Branca A.L. A."/>
        </authorList>
    </citation>
    <scope>NUCLEOTIDE SEQUENCE</scope>
</reference>
<feature type="compositionally biased region" description="Low complexity" evidence="1">
    <location>
        <begin position="160"/>
        <end position="185"/>
    </location>
</feature>
<name>A0A9W4HW74_PENOL</name>
<dbReference type="OrthoDB" id="3772513at2759"/>
<sequence>MSIQESQRVGDSFFINIEDVHEGCLDTRVAPCQHAVHLHFLLPVGSCHRVGAQVSIIPFSLRGFQGQTFHYSEGAFVPCCDEVRESDILSPISDLAEEIYKTAVPWHKWNLRAPGFWSELSQSSAQPPLQCIETSRYNMDLLVTQARLFKPATPVNNLLDDTSSDMPEMSSSSSHTRASSRDSPSLRSYPNTPRPSKRKRKEESATSVEAVTATADAFLDRLGSTSIPEEEISSYNALTKIKSQPLSPRGENVSRAWEMCISFARRSNQKLKYGRFLRFLSLCFFLIWERHSDKQGKSAAREVNAKMREAGFSGHSRGLKTMRDETTLINRMVASIQETCGPKQAATLYHVIFEPSNYQLIRTINRLGSEKKSSILAHMCRNARLESFPSYSSSTTCVQSIIQQYLPNLSTDAINKAIGYQPLSETCHNSTERRIRAPKPLSSLQLPDFEIERVGESRKRRLTNYQNMFGDLDRTMSEDGAADIPAGLDTLHCDDSPFLQLPTVIDDLEFEFPFSMDVDSMDGGLSVLTEAGHPELIAL</sequence>
<evidence type="ECO:0000313" key="2">
    <source>
        <dbReference type="EMBL" id="CAG8144513.1"/>
    </source>
</evidence>